<sequence length="432" mass="48006">MIASYRIAMVVLITMAGSLPLRAQFGSTPPEDSTREKNSDHRPGTGFLLVSKKGGTLIFSPFATIRYLNSKGIKDSYTDVGGQTHDVAQRDDIQFQKVTLYFKGWLFTPKFRYFTYVWTSNANQGQGAQVVVAGNLQYEINKHFDVGAGIGALPTSRSLYGQWPLWLRQDARPMAEEYFRGSFTTGVWLQGEIVNGLYYKTMLGNNLSQLGVDAGQLDDGFNTWSTALWHTTGDFGRLGPFGDFEKHASLATIVGGSFTRSNETRQSQPGTDAPENSQIRLSDGTGIFGLNALAPNSQVQEAKYEMASFNGGIKYKGFSFDAEYFIRWVSKFTTTGVIPVSRLKDNGFSMQASAIVVNKLLQVYAVGSYINGQYGYPSELNFGLNFHPFKNRVFRINPEVIFSNHSPVGYYSYPTVVGAKGTIYMINLELFY</sequence>
<evidence type="ECO:0000313" key="3">
    <source>
        <dbReference type="EMBL" id="GAO45433.1"/>
    </source>
</evidence>
<evidence type="ECO:0008006" key="5">
    <source>
        <dbReference type="Google" id="ProtNLM"/>
    </source>
</evidence>
<gene>
    <name evidence="3" type="ORF">FPE01S_05_01280</name>
</gene>
<dbReference type="EMBL" id="BBWV01000005">
    <property type="protein sequence ID" value="GAO45433.1"/>
    <property type="molecule type" value="Genomic_DNA"/>
</dbReference>
<evidence type="ECO:0000256" key="2">
    <source>
        <dbReference type="SAM" id="SignalP"/>
    </source>
</evidence>
<evidence type="ECO:0000256" key="1">
    <source>
        <dbReference type="SAM" id="MobiDB-lite"/>
    </source>
</evidence>
<feature type="signal peptide" evidence="2">
    <location>
        <begin position="1"/>
        <end position="23"/>
    </location>
</feature>
<accession>A0A0E9N6L5</accession>
<feature type="region of interest" description="Disordered" evidence="1">
    <location>
        <begin position="24"/>
        <end position="44"/>
    </location>
</feature>
<reference evidence="3 4" key="1">
    <citation type="submission" date="2015-04" db="EMBL/GenBank/DDBJ databases">
        <title>Whole genome shotgun sequence of Flavihumibacter petaseus NBRC 106054.</title>
        <authorList>
            <person name="Miyazawa S."/>
            <person name="Hosoyama A."/>
            <person name="Hashimoto M."/>
            <person name="Noguchi M."/>
            <person name="Tsuchikane K."/>
            <person name="Ohji S."/>
            <person name="Yamazoe A."/>
            <person name="Ichikawa N."/>
            <person name="Kimura A."/>
            <person name="Fujita N."/>
        </authorList>
    </citation>
    <scope>NUCLEOTIDE SEQUENCE [LARGE SCALE GENOMIC DNA]</scope>
    <source>
        <strain evidence="3 4">NBRC 106054</strain>
    </source>
</reference>
<protein>
    <recommendedName>
        <fullName evidence="5">Porin</fullName>
    </recommendedName>
</protein>
<dbReference type="Proteomes" id="UP000033121">
    <property type="component" value="Unassembled WGS sequence"/>
</dbReference>
<keyword evidence="4" id="KW-1185">Reference proteome</keyword>
<keyword evidence="2" id="KW-0732">Signal</keyword>
<feature type="chain" id="PRO_5002430066" description="Porin" evidence="2">
    <location>
        <begin position="24"/>
        <end position="432"/>
    </location>
</feature>
<name>A0A0E9N6L5_9BACT</name>
<evidence type="ECO:0000313" key="4">
    <source>
        <dbReference type="Proteomes" id="UP000033121"/>
    </source>
</evidence>
<comment type="caution">
    <text evidence="3">The sequence shown here is derived from an EMBL/GenBank/DDBJ whole genome shotgun (WGS) entry which is preliminary data.</text>
</comment>
<proteinExistence type="predicted"/>
<feature type="compositionally biased region" description="Basic and acidic residues" evidence="1">
    <location>
        <begin position="32"/>
        <end position="43"/>
    </location>
</feature>
<dbReference type="OrthoDB" id="976976at2"/>
<dbReference type="AlphaFoldDB" id="A0A0E9N6L5"/>
<dbReference type="RefSeq" id="WP_052956117.1">
    <property type="nucleotide sequence ID" value="NZ_BBWV01000005.1"/>
</dbReference>
<organism evidence="3 4">
    <name type="scientific">Flavihumibacter petaseus NBRC 106054</name>
    <dbReference type="NCBI Taxonomy" id="1220578"/>
    <lineage>
        <taxon>Bacteria</taxon>
        <taxon>Pseudomonadati</taxon>
        <taxon>Bacteroidota</taxon>
        <taxon>Chitinophagia</taxon>
        <taxon>Chitinophagales</taxon>
        <taxon>Chitinophagaceae</taxon>
        <taxon>Flavihumibacter</taxon>
    </lineage>
</organism>